<proteinExistence type="predicted"/>
<keyword evidence="1" id="KW-1133">Transmembrane helix</keyword>
<accession>A0A917TJJ2</accession>
<organism evidence="2 3">
    <name type="scientific">Dactylosporangium sucinum</name>
    <dbReference type="NCBI Taxonomy" id="1424081"/>
    <lineage>
        <taxon>Bacteria</taxon>
        <taxon>Bacillati</taxon>
        <taxon>Actinomycetota</taxon>
        <taxon>Actinomycetes</taxon>
        <taxon>Micromonosporales</taxon>
        <taxon>Micromonosporaceae</taxon>
        <taxon>Dactylosporangium</taxon>
    </lineage>
</organism>
<evidence type="ECO:0000313" key="3">
    <source>
        <dbReference type="Proteomes" id="UP000642070"/>
    </source>
</evidence>
<dbReference type="AlphaFoldDB" id="A0A917TJJ2"/>
<dbReference type="RefSeq" id="WP_190250246.1">
    <property type="nucleotide sequence ID" value="NZ_BMPI01000011.1"/>
</dbReference>
<keyword evidence="3" id="KW-1185">Reference proteome</keyword>
<sequence length="103" mass="10298">MSEADRPEPEATGGQPLALLVVIAVLALIPAPVVALLDIGDATTPIGEDLFRLGVCAVAAGPLVAAFVKARRVGRHGGRATAAVWLLLAGLAVLVAGSIAGNR</sequence>
<comment type="caution">
    <text evidence="2">The sequence shown here is derived from an EMBL/GenBank/DDBJ whole genome shotgun (WGS) entry which is preliminary data.</text>
</comment>
<feature type="transmembrane region" description="Helical" evidence="1">
    <location>
        <begin position="80"/>
        <end position="100"/>
    </location>
</feature>
<keyword evidence="1" id="KW-0812">Transmembrane</keyword>
<protein>
    <submittedName>
        <fullName evidence="2">Uncharacterized protein</fullName>
    </submittedName>
</protein>
<dbReference type="Proteomes" id="UP000642070">
    <property type="component" value="Unassembled WGS sequence"/>
</dbReference>
<dbReference type="EMBL" id="BMPI01000011">
    <property type="protein sequence ID" value="GGM25539.1"/>
    <property type="molecule type" value="Genomic_DNA"/>
</dbReference>
<gene>
    <name evidence="2" type="ORF">GCM10007977_028380</name>
</gene>
<keyword evidence="1" id="KW-0472">Membrane</keyword>
<reference evidence="2" key="1">
    <citation type="journal article" date="2014" name="Int. J. Syst. Evol. Microbiol.">
        <title>Complete genome sequence of Corynebacterium casei LMG S-19264T (=DSM 44701T), isolated from a smear-ripened cheese.</title>
        <authorList>
            <consortium name="US DOE Joint Genome Institute (JGI-PGF)"/>
            <person name="Walter F."/>
            <person name="Albersmeier A."/>
            <person name="Kalinowski J."/>
            <person name="Ruckert C."/>
        </authorList>
    </citation>
    <scope>NUCLEOTIDE SEQUENCE</scope>
    <source>
        <strain evidence="2">JCM 19831</strain>
    </source>
</reference>
<evidence type="ECO:0000256" key="1">
    <source>
        <dbReference type="SAM" id="Phobius"/>
    </source>
</evidence>
<feature type="transmembrane region" description="Helical" evidence="1">
    <location>
        <begin position="16"/>
        <end position="37"/>
    </location>
</feature>
<reference evidence="2" key="2">
    <citation type="submission" date="2020-09" db="EMBL/GenBank/DDBJ databases">
        <authorList>
            <person name="Sun Q."/>
            <person name="Ohkuma M."/>
        </authorList>
    </citation>
    <scope>NUCLEOTIDE SEQUENCE</scope>
    <source>
        <strain evidence="2">JCM 19831</strain>
    </source>
</reference>
<evidence type="ECO:0000313" key="2">
    <source>
        <dbReference type="EMBL" id="GGM25539.1"/>
    </source>
</evidence>
<name>A0A917TJJ2_9ACTN</name>
<feature type="transmembrane region" description="Helical" evidence="1">
    <location>
        <begin position="49"/>
        <end position="68"/>
    </location>
</feature>